<dbReference type="Pfam" id="PF00970">
    <property type="entry name" value="FAD_binding_6"/>
    <property type="match status" value="1"/>
</dbReference>
<evidence type="ECO:0000259" key="10">
    <source>
        <dbReference type="PROSITE" id="PS51085"/>
    </source>
</evidence>
<evidence type="ECO:0008006" key="14">
    <source>
        <dbReference type="Google" id="ProtNLM"/>
    </source>
</evidence>
<dbReference type="Gene3D" id="2.40.30.10">
    <property type="entry name" value="Translation factors"/>
    <property type="match status" value="1"/>
</dbReference>
<dbReference type="OrthoDB" id="9789468at2"/>
<dbReference type="GO" id="GO:0046872">
    <property type="term" value="F:metal ion binding"/>
    <property type="evidence" value="ECO:0007669"/>
    <property type="project" value="UniProtKB-KW"/>
</dbReference>
<protein>
    <recommendedName>
        <fullName evidence="14">Ferredoxin--NADP reductase</fullName>
    </recommendedName>
</protein>
<accession>A0A328BQL9</accession>
<evidence type="ECO:0000256" key="6">
    <source>
        <dbReference type="ARBA" id="ARBA00023002"/>
    </source>
</evidence>
<dbReference type="InterPro" id="IPR036010">
    <property type="entry name" value="2Fe-2S_ferredoxin-like_sf"/>
</dbReference>
<dbReference type="InterPro" id="IPR039261">
    <property type="entry name" value="FNR_nucleotide-bd"/>
</dbReference>
<dbReference type="PRINTS" id="PR00406">
    <property type="entry name" value="CYTB5RDTASE"/>
</dbReference>
<dbReference type="SUPFAM" id="SSF54292">
    <property type="entry name" value="2Fe-2S ferredoxin-like"/>
    <property type="match status" value="1"/>
</dbReference>
<organism evidence="12 13">
    <name type="scientific">Hymenobacter edaphi</name>
    <dbReference type="NCBI Taxonomy" id="2211146"/>
    <lineage>
        <taxon>Bacteria</taxon>
        <taxon>Pseudomonadati</taxon>
        <taxon>Bacteroidota</taxon>
        <taxon>Cytophagia</taxon>
        <taxon>Cytophagales</taxon>
        <taxon>Hymenobacteraceae</taxon>
        <taxon>Hymenobacter</taxon>
    </lineage>
</organism>
<dbReference type="PRINTS" id="PR00371">
    <property type="entry name" value="FPNCR"/>
</dbReference>
<dbReference type="InterPro" id="IPR006058">
    <property type="entry name" value="2Fe2S_fd_BS"/>
</dbReference>
<gene>
    <name evidence="12" type="ORF">DLM85_09730</name>
</gene>
<proteinExistence type="inferred from homology"/>
<dbReference type="InterPro" id="IPR001041">
    <property type="entry name" value="2Fe-2S_ferredoxin-type"/>
</dbReference>
<keyword evidence="5" id="KW-0274">FAD</keyword>
<dbReference type="InterPro" id="IPR017938">
    <property type="entry name" value="Riboflavin_synthase-like_b-brl"/>
</dbReference>
<comment type="similarity">
    <text evidence="9">In the N-terminal section; belongs to the FAD-binding oxidoreductase type 6 family.</text>
</comment>
<dbReference type="EMBL" id="QHKM01000002">
    <property type="protein sequence ID" value="RAK68296.1"/>
    <property type="molecule type" value="Genomic_DNA"/>
</dbReference>
<keyword evidence="2" id="KW-0285">Flavoprotein</keyword>
<comment type="cofactor">
    <cofactor evidence="1">
        <name>FAD</name>
        <dbReference type="ChEBI" id="CHEBI:57692"/>
    </cofactor>
</comment>
<evidence type="ECO:0000256" key="9">
    <source>
        <dbReference type="ARBA" id="ARBA00061434"/>
    </source>
</evidence>
<keyword evidence="13" id="KW-1185">Reference proteome</keyword>
<keyword evidence="3" id="KW-0001">2Fe-2S</keyword>
<evidence type="ECO:0000256" key="7">
    <source>
        <dbReference type="ARBA" id="ARBA00023004"/>
    </source>
</evidence>
<reference evidence="13" key="1">
    <citation type="submission" date="2018-05" db="EMBL/GenBank/DDBJ databases">
        <authorList>
            <person name="Nie L."/>
        </authorList>
    </citation>
    <scope>NUCLEOTIDE SEQUENCE [LARGE SCALE GENOMIC DNA]</scope>
    <source>
        <strain evidence="13">NL</strain>
    </source>
</reference>
<dbReference type="InterPro" id="IPR012675">
    <property type="entry name" value="Beta-grasp_dom_sf"/>
</dbReference>
<keyword evidence="7" id="KW-0408">Iron</keyword>
<dbReference type="CDD" id="cd00207">
    <property type="entry name" value="fer2"/>
    <property type="match status" value="1"/>
</dbReference>
<evidence type="ECO:0000313" key="12">
    <source>
        <dbReference type="EMBL" id="RAK68296.1"/>
    </source>
</evidence>
<comment type="caution">
    <text evidence="12">The sequence shown here is derived from an EMBL/GenBank/DDBJ whole genome shotgun (WGS) entry which is preliminary data.</text>
</comment>
<dbReference type="InterPro" id="IPR001433">
    <property type="entry name" value="OxRdtase_FAD/NAD-bd"/>
</dbReference>
<evidence type="ECO:0000256" key="3">
    <source>
        <dbReference type="ARBA" id="ARBA00022714"/>
    </source>
</evidence>
<dbReference type="GO" id="GO:0051537">
    <property type="term" value="F:2 iron, 2 sulfur cluster binding"/>
    <property type="evidence" value="ECO:0007669"/>
    <property type="project" value="UniProtKB-KW"/>
</dbReference>
<dbReference type="SUPFAM" id="SSF63380">
    <property type="entry name" value="Riboflavin synthase domain-like"/>
    <property type="match status" value="1"/>
</dbReference>
<dbReference type="PROSITE" id="PS51384">
    <property type="entry name" value="FAD_FR"/>
    <property type="match status" value="1"/>
</dbReference>
<dbReference type="PROSITE" id="PS00197">
    <property type="entry name" value="2FE2S_FER_1"/>
    <property type="match status" value="1"/>
</dbReference>
<keyword evidence="8" id="KW-0411">Iron-sulfur</keyword>
<dbReference type="InterPro" id="IPR017927">
    <property type="entry name" value="FAD-bd_FR_type"/>
</dbReference>
<evidence type="ECO:0000259" key="11">
    <source>
        <dbReference type="PROSITE" id="PS51384"/>
    </source>
</evidence>
<evidence type="ECO:0000256" key="1">
    <source>
        <dbReference type="ARBA" id="ARBA00001974"/>
    </source>
</evidence>
<dbReference type="GO" id="GO:0016491">
    <property type="term" value="F:oxidoreductase activity"/>
    <property type="evidence" value="ECO:0007669"/>
    <property type="project" value="UniProtKB-KW"/>
</dbReference>
<sequence>MPSAASPYRPLRVLAVRAETADTRTLLLAPADERPLAYRAGQYLTLVQHAHGHEARRSYSLSSSPALPEPLAITVKRIANGLFSRQLVDRAQPGDVLLTTGAAGLFTLPDELAGVRQVWLLAAGSGITPIYSLLKTLLTTQPQLPVVLLYSNHAPATTIFREELEALAARHPQQLRIEWLFSNAPDLARAHLYKELLESLVRQHAVAPPAELLAYVCGPLNYMRMCTYALRELRVPTDHIRRENFVTEPAYVPPLLPPDTDAHPVTVRWAGQQYEFEARHPDTILQAARRHDLRLPYSCEAGRCGNCVARCTQGRVWMSYNEVLTERDLARGLVLTCTGYPVGGPVQLEIDG</sequence>
<dbReference type="InterPro" id="IPR008333">
    <property type="entry name" value="Cbr1-like_FAD-bd_dom"/>
</dbReference>
<keyword evidence="6" id="KW-0560">Oxidoreductase</keyword>
<dbReference type="RefSeq" id="WP_111477909.1">
    <property type="nucleotide sequence ID" value="NZ_QHKM01000002.1"/>
</dbReference>
<feature type="domain" description="FAD-binding FR-type" evidence="11">
    <location>
        <begin position="6"/>
        <end position="109"/>
    </location>
</feature>
<dbReference type="Pfam" id="PF00175">
    <property type="entry name" value="NAD_binding_1"/>
    <property type="match status" value="1"/>
</dbReference>
<dbReference type="Proteomes" id="UP000248553">
    <property type="component" value="Unassembled WGS sequence"/>
</dbReference>
<dbReference type="CDD" id="cd06214">
    <property type="entry name" value="PA_degradation_oxidoreductase_like"/>
    <property type="match status" value="1"/>
</dbReference>
<keyword evidence="4" id="KW-0479">Metal-binding</keyword>
<dbReference type="PROSITE" id="PS51085">
    <property type="entry name" value="2FE2S_FER_2"/>
    <property type="match status" value="1"/>
</dbReference>
<evidence type="ECO:0000256" key="4">
    <source>
        <dbReference type="ARBA" id="ARBA00022723"/>
    </source>
</evidence>
<evidence type="ECO:0000256" key="2">
    <source>
        <dbReference type="ARBA" id="ARBA00022630"/>
    </source>
</evidence>
<evidence type="ECO:0000256" key="5">
    <source>
        <dbReference type="ARBA" id="ARBA00022827"/>
    </source>
</evidence>
<dbReference type="InterPro" id="IPR001709">
    <property type="entry name" value="Flavoprot_Pyr_Nucl_cyt_Rdtase"/>
</dbReference>
<name>A0A328BQL9_9BACT</name>
<dbReference type="Pfam" id="PF00111">
    <property type="entry name" value="Fer2"/>
    <property type="match status" value="1"/>
</dbReference>
<evidence type="ECO:0000256" key="8">
    <source>
        <dbReference type="ARBA" id="ARBA00023014"/>
    </source>
</evidence>
<dbReference type="PANTHER" id="PTHR47354:SF6">
    <property type="entry name" value="NADH OXIDOREDUCTASE HCR"/>
    <property type="match status" value="1"/>
</dbReference>
<dbReference type="Gene3D" id="3.40.50.80">
    <property type="entry name" value="Nucleotide-binding domain of ferredoxin-NADP reductase (FNR) module"/>
    <property type="match status" value="1"/>
</dbReference>
<dbReference type="AlphaFoldDB" id="A0A328BQL9"/>
<dbReference type="InterPro" id="IPR050415">
    <property type="entry name" value="MRET"/>
</dbReference>
<dbReference type="SUPFAM" id="SSF52343">
    <property type="entry name" value="Ferredoxin reductase-like, C-terminal NADP-linked domain"/>
    <property type="match status" value="1"/>
</dbReference>
<evidence type="ECO:0000313" key="13">
    <source>
        <dbReference type="Proteomes" id="UP000248553"/>
    </source>
</evidence>
<dbReference type="PANTHER" id="PTHR47354">
    <property type="entry name" value="NADH OXIDOREDUCTASE HCR"/>
    <property type="match status" value="1"/>
</dbReference>
<dbReference type="Gene3D" id="3.10.20.30">
    <property type="match status" value="1"/>
</dbReference>
<feature type="domain" description="2Fe-2S ferredoxin-type" evidence="10">
    <location>
        <begin position="263"/>
        <end position="352"/>
    </location>
</feature>